<organism evidence="5 6">
    <name type="scientific">Aporhodopirellula aestuarii</name>
    <dbReference type="NCBI Taxonomy" id="2950107"/>
    <lineage>
        <taxon>Bacteria</taxon>
        <taxon>Pseudomonadati</taxon>
        <taxon>Planctomycetota</taxon>
        <taxon>Planctomycetia</taxon>
        <taxon>Pirellulales</taxon>
        <taxon>Pirellulaceae</taxon>
        <taxon>Aporhodopirellula</taxon>
    </lineage>
</organism>
<accession>A0ABT0U5K0</accession>
<evidence type="ECO:0000313" key="6">
    <source>
        <dbReference type="Proteomes" id="UP001202961"/>
    </source>
</evidence>
<dbReference type="InterPro" id="IPR028098">
    <property type="entry name" value="Glyco_trans_4-like_N"/>
</dbReference>
<evidence type="ECO:0000313" key="5">
    <source>
        <dbReference type="EMBL" id="MCM2372207.1"/>
    </source>
</evidence>
<dbReference type="Gene3D" id="3.40.50.2000">
    <property type="entry name" value="Glycogen Phosphorylase B"/>
    <property type="match status" value="2"/>
</dbReference>
<dbReference type="CDD" id="cd03811">
    <property type="entry name" value="GT4_GT28_WabH-like"/>
    <property type="match status" value="1"/>
</dbReference>
<gene>
    <name evidence="5" type="ORF">NB063_16495</name>
</gene>
<name>A0ABT0U5K0_9BACT</name>
<dbReference type="InterPro" id="IPR001296">
    <property type="entry name" value="Glyco_trans_1"/>
</dbReference>
<evidence type="ECO:0000259" key="4">
    <source>
        <dbReference type="Pfam" id="PF13439"/>
    </source>
</evidence>
<dbReference type="PANTHER" id="PTHR12526:SF510">
    <property type="entry name" value="D-INOSITOL 3-PHOSPHATE GLYCOSYLTRANSFERASE"/>
    <property type="match status" value="1"/>
</dbReference>
<dbReference type="SUPFAM" id="SSF53756">
    <property type="entry name" value="UDP-Glycosyltransferase/glycogen phosphorylase"/>
    <property type="match status" value="1"/>
</dbReference>
<evidence type="ECO:0000259" key="3">
    <source>
        <dbReference type="Pfam" id="PF00534"/>
    </source>
</evidence>
<dbReference type="PANTHER" id="PTHR12526">
    <property type="entry name" value="GLYCOSYLTRANSFERASE"/>
    <property type="match status" value="1"/>
</dbReference>
<proteinExistence type="predicted"/>
<dbReference type="RefSeq" id="WP_250929840.1">
    <property type="nucleotide sequence ID" value="NZ_JAMQBK010000042.1"/>
</dbReference>
<feature type="domain" description="Glycosyltransferase subfamily 4-like N-terminal" evidence="4">
    <location>
        <begin position="32"/>
        <end position="176"/>
    </location>
</feature>
<keyword evidence="2" id="KW-0808">Transferase</keyword>
<feature type="domain" description="Glycosyl transferase family 1" evidence="3">
    <location>
        <begin position="197"/>
        <end position="313"/>
    </location>
</feature>
<keyword evidence="6" id="KW-1185">Reference proteome</keyword>
<comment type="caution">
    <text evidence="5">The sequence shown here is derived from an EMBL/GenBank/DDBJ whole genome shotgun (WGS) entry which is preliminary data.</text>
</comment>
<dbReference type="Pfam" id="PF00534">
    <property type="entry name" value="Glycos_transf_1"/>
    <property type="match status" value="1"/>
</dbReference>
<reference evidence="5 6" key="1">
    <citation type="journal article" date="2022" name="Syst. Appl. Microbiol.">
        <title>Rhodopirellula aestuarii sp. nov., a novel member of the genus Rhodopirellula isolated from brackish sediments collected in the Tagus River estuary, Portugal.</title>
        <authorList>
            <person name="Vitorino I.R."/>
            <person name="Klimek D."/>
            <person name="Calusinska M."/>
            <person name="Lobo-da-Cunha A."/>
            <person name="Vasconcelos V."/>
            <person name="Lage O.M."/>
        </authorList>
    </citation>
    <scope>NUCLEOTIDE SEQUENCE [LARGE SCALE GENOMIC DNA]</scope>
    <source>
        <strain evidence="5 6">ICT_H3.1</strain>
    </source>
</reference>
<evidence type="ECO:0000256" key="1">
    <source>
        <dbReference type="ARBA" id="ARBA00022676"/>
    </source>
</evidence>
<sequence length="388" mass="42097">MSIAIHGRAEGADRRNAEFRKSIVLGSTQSGWGGGEVYLMALAKGLRDRGADVHFVARSNGSLHDNAVDEGFPVRTLDWKGRNPFQLWGLRRWLCRESFSIVHCNDSHCLTGLGVAAKGIGGLSVIGIRHTMFPIRSVFKYSRVADRVICVSHAVADACRQRGVMADKLSVIHAAISRPNVSSDYVAGLRCELLPDASHKLIVAVGNLLECKGHEALIRSAHRLKQDGLKVRTVIAGEGDQREHLESLIRELGLNDDVRLLGFRNDAESLIAAADVVAHPSYNEGLCLTVAAAMMLRRPIVSTAVGGLRDVLGIDPRMQSDGPYACVFEAGDESSLSNALHNQLADPTNAESLDDACQFAINRFTTARMVDATIGLYSELRQPKVRAA</sequence>
<protein>
    <submittedName>
        <fullName evidence="5">Glycosyltransferase</fullName>
    </submittedName>
</protein>
<evidence type="ECO:0000256" key="2">
    <source>
        <dbReference type="ARBA" id="ARBA00022679"/>
    </source>
</evidence>
<dbReference type="Proteomes" id="UP001202961">
    <property type="component" value="Unassembled WGS sequence"/>
</dbReference>
<dbReference type="EMBL" id="JAMQBK010000042">
    <property type="protein sequence ID" value="MCM2372207.1"/>
    <property type="molecule type" value="Genomic_DNA"/>
</dbReference>
<keyword evidence="1" id="KW-0328">Glycosyltransferase</keyword>
<dbReference type="Pfam" id="PF13439">
    <property type="entry name" value="Glyco_transf_4"/>
    <property type="match status" value="1"/>
</dbReference>